<dbReference type="OrthoDB" id="10044938at2759"/>
<evidence type="ECO:0000313" key="5">
    <source>
        <dbReference type="Proteomes" id="UP000272025"/>
    </source>
</evidence>
<dbReference type="AlphaFoldDB" id="A0A3N2PML8"/>
<gene>
    <name evidence="4" type="ORF">SODALDRAFT_283063</name>
</gene>
<dbReference type="Gene3D" id="3.30.70.330">
    <property type="match status" value="1"/>
</dbReference>
<evidence type="ECO:0000256" key="1">
    <source>
        <dbReference type="PROSITE-ProRule" id="PRU00176"/>
    </source>
</evidence>
<feature type="compositionally biased region" description="Polar residues" evidence="2">
    <location>
        <begin position="376"/>
        <end position="391"/>
    </location>
</feature>
<feature type="compositionally biased region" description="Low complexity" evidence="2">
    <location>
        <begin position="322"/>
        <end position="344"/>
    </location>
</feature>
<name>A0A3N2PML8_SODAK</name>
<dbReference type="EMBL" id="ML119060">
    <property type="protein sequence ID" value="ROT35781.1"/>
    <property type="molecule type" value="Genomic_DNA"/>
</dbReference>
<feature type="region of interest" description="Disordered" evidence="2">
    <location>
        <begin position="42"/>
        <end position="399"/>
    </location>
</feature>
<keyword evidence="5" id="KW-1185">Reference proteome</keyword>
<feature type="compositionally biased region" description="Basic and acidic residues" evidence="2">
    <location>
        <begin position="147"/>
        <end position="160"/>
    </location>
</feature>
<feature type="compositionally biased region" description="Pro residues" evidence="2">
    <location>
        <begin position="769"/>
        <end position="778"/>
    </location>
</feature>
<feature type="compositionally biased region" description="Pro residues" evidence="2">
    <location>
        <begin position="737"/>
        <end position="752"/>
    </location>
</feature>
<dbReference type="PANTHER" id="PTHR23295:SF6">
    <property type="entry name" value="NEOSIN, ISOFORM A"/>
    <property type="match status" value="1"/>
</dbReference>
<dbReference type="RefSeq" id="XP_028463587.1">
    <property type="nucleotide sequence ID" value="XM_028608380.1"/>
</dbReference>
<dbReference type="InterPro" id="IPR035979">
    <property type="entry name" value="RBD_domain_sf"/>
</dbReference>
<feature type="domain" description="RRM" evidence="3">
    <location>
        <begin position="430"/>
        <end position="501"/>
    </location>
</feature>
<feature type="region of interest" description="Disordered" evidence="2">
    <location>
        <begin position="1"/>
        <end position="22"/>
    </location>
</feature>
<evidence type="ECO:0000313" key="4">
    <source>
        <dbReference type="EMBL" id="ROT35781.1"/>
    </source>
</evidence>
<dbReference type="PROSITE" id="PS50102">
    <property type="entry name" value="RRM"/>
    <property type="match status" value="1"/>
</dbReference>
<feature type="compositionally biased region" description="Polar residues" evidence="2">
    <location>
        <begin position="248"/>
        <end position="283"/>
    </location>
</feature>
<organism evidence="4 5">
    <name type="scientific">Sodiomyces alkalinus (strain CBS 110278 / VKM F-3762 / F11)</name>
    <name type="common">Alkaliphilic filamentous fungus</name>
    <dbReference type="NCBI Taxonomy" id="1314773"/>
    <lineage>
        <taxon>Eukaryota</taxon>
        <taxon>Fungi</taxon>
        <taxon>Dikarya</taxon>
        <taxon>Ascomycota</taxon>
        <taxon>Pezizomycotina</taxon>
        <taxon>Sordariomycetes</taxon>
        <taxon>Hypocreomycetidae</taxon>
        <taxon>Glomerellales</taxon>
        <taxon>Plectosphaerellaceae</taxon>
        <taxon>Sodiomyces</taxon>
    </lineage>
</organism>
<evidence type="ECO:0000256" key="2">
    <source>
        <dbReference type="SAM" id="MobiDB-lite"/>
    </source>
</evidence>
<dbReference type="PANTHER" id="PTHR23295">
    <property type="entry name" value="NUCLEAR RECEPTOR COACTIVATOR 5-RELATED"/>
    <property type="match status" value="1"/>
</dbReference>
<feature type="region of interest" description="Disordered" evidence="2">
    <location>
        <begin position="849"/>
        <end position="890"/>
    </location>
</feature>
<proteinExistence type="predicted"/>
<keyword evidence="1" id="KW-0694">RNA-binding</keyword>
<feature type="region of interest" description="Disordered" evidence="2">
    <location>
        <begin position="718"/>
        <end position="779"/>
    </location>
</feature>
<dbReference type="STRING" id="1314773.A0A3N2PML8"/>
<dbReference type="InterPro" id="IPR052600">
    <property type="entry name" value="Nuc_rcpt_coact/corep"/>
</dbReference>
<feature type="compositionally biased region" description="Basic and acidic residues" evidence="2">
    <location>
        <begin position="545"/>
        <end position="558"/>
    </location>
</feature>
<dbReference type="Pfam" id="PF00076">
    <property type="entry name" value="RRM_1"/>
    <property type="match status" value="1"/>
</dbReference>
<feature type="compositionally biased region" description="Polar residues" evidence="2">
    <location>
        <begin position="1"/>
        <end position="10"/>
    </location>
</feature>
<dbReference type="SUPFAM" id="SSF54928">
    <property type="entry name" value="RNA-binding domain, RBD"/>
    <property type="match status" value="1"/>
</dbReference>
<feature type="compositionally biased region" description="Basic and acidic residues" evidence="2">
    <location>
        <begin position="498"/>
        <end position="522"/>
    </location>
</feature>
<feature type="compositionally biased region" description="Acidic residues" evidence="2">
    <location>
        <begin position="121"/>
        <end position="130"/>
    </location>
</feature>
<feature type="compositionally biased region" description="Polar residues" evidence="2">
    <location>
        <begin position="183"/>
        <end position="194"/>
    </location>
</feature>
<feature type="compositionally biased region" description="Polar residues" evidence="2">
    <location>
        <begin position="205"/>
        <end position="233"/>
    </location>
</feature>
<dbReference type="GO" id="GO:0003723">
    <property type="term" value="F:RNA binding"/>
    <property type="evidence" value="ECO:0007669"/>
    <property type="project" value="UniProtKB-UniRule"/>
</dbReference>
<dbReference type="GeneID" id="39576858"/>
<feature type="region of interest" description="Disordered" evidence="2">
    <location>
        <begin position="498"/>
        <end position="595"/>
    </location>
</feature>
<reference evidence="4 5" key="1">
    <citation type="journal article" date="2018" name="Mol. Ecol.">
        <title>The obligate alkalophilic soda-lake fungus Sodiomyces alkalinus has shifted to a protein diet.</title>
        <authorList>
            <person name="Grum-Grzhimaylo A.A."/>
            <person name="Falkoski D.L."/>
            <person name="van den Heuvel J."/>
            <person name="Valero-Jimenez C.A."/>
            <person name="Min B."/>
            <person name="Choi I.G."/>
            <person name="Lipzen A."/>
            <person name="Daum C.G."/>
            <person name="Aanen D.K."/>
            <person name="Tsang A."/>
            <person name="Henrissat B."/>
            <person name="Bilanenko E.N."/>
            <person name="de Vries R.P."/>
            <person name="van Kan J.A.L."/>
            <person name="Grigoriev I.V."/>
            <person name="Debets A.J.M."/>
        </authorList>
    </citation>
    <scope>NUCLEOTIDE SEQUENCE [LARGE SCALE GENOMIC DNA]</scope>
    <source>
        <strain evidence="4 5">F11</strain>
    </source>
</reference>
<feature type="compositionally biased region" description="Basic residues" evidence="2">
    <location>
        <begin position="535"/>
        <end position="544"/>
    </location>
</feature>
<protein>
    <recommendedName>
        <fullName evidence="3">RRM domain-containing protein</fullName>
    </recommendedName>
</protein>
<dbReference type="InterPro" id="IPR012677">
    <property type="entry name" value="Nucleotide-bd_a/b_plait_sf"/>
</dbReference>
<feature type="compositionally biased region" description="Polar residues" evidence="2">
    <location>
        <begin position="879"/>
        <end position="890"/>
    </location>
</feature>
<feature type="compositionally biased region" description="Acidic residues" evidence="2">
    <location>
        <begin position="97"/>
        <end position="108"/>
    </location>
</feature>
<evidence type="ECO:0000259" key="3">
    <source>
        <dbReference type="PROSITE" id="PS50102"/>
    </source>
</evidence>
<dbReference type="SMART" id="SM00360">
    <property type="entry name" value="RRM"/>
    <property type="match status" value="1"/>
</dbReference>
<dbReference type="InterPro" id="IPR000504">
    <property type="entry name" value="RRM_dom"/>
</dbReference>
<sequence length="902" mass="96944">MPAASSTPPIQATADLSPLAPSPLHSVATAVLPALQDTADFLDAMTEMPAEHELQSTGPGAGAPSQDPPAEYDPSVGLVVMGSTADDGGGAGADNESNIDIDSLDDAYEEKKEPGQAVEVQPEEPDAGEDEYLKSFDSPAQDIQDDSSTKDDVSHARESIPRQLSPEASQSAQAVPKPVIESTPAQPSVTTQSPGDGHPVANPQVAGQSGVEFNQTQRGDQVPPVTNGQSSSGDAHADDISRLVAEMTGQTTSPNSHSEPGPSSQNQESSTHVPQMPATSASSLPPRPPMPQEAAFSSAHAFAPRPAPVSSHSEESRAFQLPTVASIPASTSPTSSVHPPSVASLTPSQPSTYVAAGAPGTYTKAEDLPPPPLAPINSSTGPSYSDLTGVSASRPDDDDAANRERLWSLFNEDERRYMSEGRWDRFPEGSRIFIGNLSSERVSKRDVFDIFYRFGRLAQISLKSAYGFVQYHNAEDAQAVMQNLQGIEIKGRKIHLEISRTQKKKGDDGRRDAGQRSGDRSDASQPRRQRDDHRHQGRGASPRRNRGDKYGRERDYYEPSHNQHRGRSRSPPAYGRQQDAYRQRSPSPAHGFDDRLEIPRRYGDQVPDVQFLLLQEVGRDFVDWVQRAFLDRGLKVDVMFLNPGFPRAAVLQRQVAEGVHGIVELDIRAHSYGKIPLQVFDRSSGLSARFDEYQDLDPPIAAELVLRAKTQARQAQTYNNSHYPPQPAYAAGGYPYQQPPQPQYGQHPPPQASPHVASFPTVQRSQGPQAPPVIPPSQNPVDLVGLLGQYDNAGLQQLLGSTMQHQQQNGVASQPARGIGAAPQAGSQLDIQALLASLNGSSAAMAQPAHYGGQAYPSPASRPPVSSGHPGHHLHEMNGGSSPDSASQVHTIMAQLAKFRQP</sequence>
<dbReference type="Proteomes" id="UP000272025">
    <property type="component" value="Unassembled WGS sequence"/>
</dbReference>
<accession>A0A3N2PML8</accession>